<keyword evidence="2" id="KW-0378">Hydrolase</keyword>
<name>A0A5A7PKE6_STRAF</name>
<dbReference type="Proteomes" id="UP000325081">
    <property type="component" value="Unassembled WGS sequence"/>
</dbReference>
<evidence type="ECO:0000256" key="1">
    <source>
        <dbReference type="SAM" id="MobiDB-lite"/>
    </source>
</evidence>
<feature type="compositionally biased region" description="Low complexity" evidence="1">
    <location>
        <begin position="41"/>
        <end position="53"/>
    </location>
</feature>
<dbReference type="GO" id="GO:0016787">
    <property type="term" value="F:hydrolase activity"/>
    <property type="evidence" value="ECO:0007669"/>
    <property type="project" value="UniProtKB-KW"/>
</dbReference>
<accession>A0A5A7PKE6</accession>
<dbReference type="AlphaFoldDB" id="A0A5A7PKE6"/>
<protein>
    <submittedName>
        <fullName evidence="2">Alpha/beta-Hydrolases superfamily protein</fullName>
    </submittedName>
</protein>
<organism evidence="2 3">
    <name type="scientific">Striga asiatica</name>
    <name type="common">Asiatic witchweed</name>
    <name type="synonym">Buchnera asiatica</name>
    <dbReference type="NCBI Taxonomy" id="4170"/>
    <lineage>
        <taxon>Eukaryota</taxon>
        <taxon>Viridiplantae</taxon>
        <taxon>Streptophyta</taxon>
        <taxon>Embryophyta</taxon>
        <taxon>Tracheophyta</taxon>
        <taxon>Spermatophyta</taxon>
        <taxon>Magnoliopsida</taxon>
        <taxon>eudicotyledons</taxon>
        <taxon>Gunneridae</taxon>
        <taxon>Pentapetalae</taxon>
        <taxon>asterids</taxon>
        <taxon>lamiids</taxon>
        <taxon>Lamiales</taxon>
        <taxon>Orobanchaceae</taxon>
        <taxon>Buchnereae</taxon>
        <taxon>Striga</taxon>
    </lineage>
</organism>
<feature type="compositionally biased region" description="Acidic residues" evidence="1">
    <location>
        <begin position="232"/>
        <end position="244"/>
    </location>
</feature>
<dbReference type="EMBL" id="BKCP01004727">
    <property type="protein sequence ID" value="GER33250.1"/>
    <property type="molecule type" value="Genomic_DNA"/>
</dbReference>
<evidence type="ECO:0000313" key="2">
    <source>
        <dbReference type="EMBL" id="GER33250.1"/>
    </source>
</evidence>
<feature type="region of interest" description="Disordered" evidence="1">
    <location>
        <begin position="219"/>
        <end position="244"/>
    </location>
</feature>
<evidence type="ECO:0000313" key="3">
    <source>
        <dbReference type="Proteomes" id="UP000325081"/>
    </source>
</evidence>
<comment type="caution">
    <text evidence="2">The sequence shown here is derived from an EMBL/GenBank/DDBJ whole genome shotgun (WGS) entry which is preliminary data.</text>
</comment>
<reference evidence="3" key="1">
    <citation type="journal article" date="2019" name="Curr. Biol.">
        <title>Genome Sequence of Striga asiatica Provides Insight into the Evolution of Plant Parasitism.</title>
        <authorList>
            <person name="Yoshida S."/>
            <person name="Kim S."/>
            <person name="Wafula E.K."/>
            <person name="Tanskanen J."/>
            <person name="Kim Y.M."/>
            <person name="Honaas L."/>
            <person name="Yang Z."/>
            <person name="Spallek T."/>
            <person name="Conn C.E."/>
            <person name="Ichihashi Y."/>
            <person name="Cheong K."/>
            <person name="Cui S."/>
            <person name="Der J.P."/>
            <person name="Gundlach H."/>
            <person name="Jiao Y."/>
            <person name="Hori C."/>
            <person name="Ishida J.K."/>
            <person name="Kasahara H."/>
            <person name="Kiba T."/>
            <person name="Kim M.S."/>
            <person name="Koo N."/>
            <person name="Laohavisit A."/>
            <person name="Lee Y.H."/>
            <person name="Lumba S."/>
            <person name="McCourt P."/>
            <person name="Mortimer J.C."/>
            <person name="Mutuku J.M."/>
            <person name="Nomura T."/>
            <person name="Sasaki-Sekimoto Y."/>
            <person name="Seto Y."/>
            <person name="Wang Y."/>
            <person name="Wakatake T."/>
            <person name="Sakakibara H."/>
            <person name="Demura T."/>
            <person name="Yamaguchi S."/>
            <person name="Yoneyama K."/>
            <person name="Manabe R.I."/>
            <person name="Nelson D.C."/>
            <person name="Schulman A.H."/>
            <person name="Timko M.P."/>
            <person name="dePamphilis C.W."/>
            <person name="Choi D."/>
            <person name="Shirasu K."/>
        </authorList>
    </citation>
    <scope>NUCLEOTIDE SEQUENCE [LARGE SCALE GENOMIC DNA]</scope>
    <source>
        <strain evidence="3">cv. UVA1</strain>
    </source>
</reference>
<proteinExistence type="predicted"/>
<gene>
    <name evidence="2" type="ORF">STAS_09370</name>
</gene>
<sequence length="244" mass="27984">MNTPQSKEADINIRGVRMLTDKLEGSNPSQPQEKRNLSLVESSSSRQENHSSQPISITKEPQEYNKGKEIIHISEQNLEQSTEMDHQSVIKIPTSTQNIIIKPIIPREPSQTKLKTWKRTGTKVGRLQRNQNESTTPTQGVKRHRTIRLQDFHWVPGIRGRALKFKTGQDKGQLRVNELFTNEGRWDEEKIRALFDEYDCTEILKIKSVNMDQQDTWSWNFGAQGNDGNEGLSDEDDGDDEGSR</sequence>
<keyword evidence="3" id="KW-1185">Reference proteome</keyword>
<feature type="region of interest" description="Disordered" evidence="1">
    <location>
        <begin position="1"/>
        <end position="64"/>
    </location>
</feature>